<evidence type="ECO:0000259" key="2">
    <source>
        <dbReference type="Pfam" id="PF00534"/>
    </source>
</evidence>
<keyword evidence="5" id="KW-1185">Reference proteome</keyword>
<dbReference type="CDD" id="cd03809">
    <property type="entry name" value="GT4_MtfB-like"/>
    <property type="match status" value="1"/>
</dbReference>
<proteinExistence type="predicted"/>
<dbReference type="EMBL" id="JADFFL010000003">
    <property type="protein sequence ID" value="MBE9662347.1"/>
    <property type="molecule type" value="Genomic_DNA"/>
</dbReference>
<dbReference type="InterPro" id="IPR001296">
    <property type="entry name" value="Glyco_trans_1"/>
</dbReference>
<dbReference type="Pfam" id="PF00534">
    <property type="entry name" value="Glycos_transf_1"/>
    <property type="match status" value="1"/>
</dbReference>
<evidence type="ECO:0000259" key="3">
    <source>
        <dbReference type="Pfam" id="PF13439"/>
    </source>
</evidence>
<evidence type="ECO:0000313" key="5">
    <source>
        <dbReference type="Proteomes" id="UP000622475"/>
    </source>
</evidence>
<dbReference type="RefSeq" id="WP_194111518.1">
    <property type="nucleotide sequence ID" value="NZ_JADFFL010000003.1"/>
</dbReference>
<keyword evidence="1" id="KW-0808">Transferase</keyword>
<accession>A0A929PXK3</accession>
<gene>
    <name evidence="4" type="ORF">IRJ16_10670</name>
</gene>
<dbReference type="PANTHER" id="PTHR46401">
    <property type="entry name" value="GLYCOSYLTRANSFERASE WBBK-RELATED"/>
    <property type="match status" value="1"/>
</dbReference>
<evidence type="ECO:0000256" key="1">
    <source>
        <dbReference type="ARBA" id="ARBA00022679"/>
    </source>
</evidence>
<dbReference type="GO" id="GO:0016757">
    <property type="term" value="F:glycosyltransferase activity"/>
    <property type="evidence" value="ECO:0007669"/>
    <property type="project" value="InterPro"/>
</dbReference>
<dbReference type="Pfam" id="PF13439">
    <property type="entry name" value="Glyco_transf_4"/>
    <property type="match status" value="1"/>
</dbReference>
<name>A0A929PXK3_9SPHI</name>
<dbReference type="AlphaFoldDB" id="A0A929PXK3"/>
<dbReference type="PANTHER" id="PTHR46401:SF2">
    <property type="entry name" value="GLYCOSYLTRANSFERASE WBBK-RELATED"/>
    <property type="match status" value="1"/>
</dbReference>
<comment type="caution">
    <text evidence="4">The sequence shown here is derived from an EMBL/GenBank/DDBJ whole genome shotgun (WGS) entry which is preliminary data.</text>
</comment>
<dbReference type="Proteomes" id="UP000622475">
    <property type="component" value="Unassembled WGS sequence"/>
</dbReference>
<protein>
    <submittedName>
        <fullName evidence="4">Glycosyltransferase family 4 protein</fullName>
    </submittedName>
</protein>
<feature type="domain" description="Glycosyl transferase family 1" evidence="2">
    <location>
        <begin position="192"/>
        <end position="344"/>
    </location>
</feature>
<dbReference type="InterPro" id="IPR028098">
    <property type="entry name" value="Glyco_trans_4-like_N"/>
</dbReference>
<dbReference type="SUPFAM" id="SSF53756">
    <property type="entry name" value="UDP-Glycosyltransferase/glycogen phosphorylase"/>
    <property type="match status" value="1"/>
</dbReference>
<dbReference type="Gene3D" id="3.40.50.2000">
    <property type="entry name" value="Glycogen Phosphorylase B"/>
    <property type="match status" value="2"/>
</dbReference>
<sequence>MKPLRILFDHQIFSVQRYGGISRYFNNLDESLDLLPNVDSKIAAVYSENAYIDNDEVLLNNALGRRIFKGHQSRIYRWNRRYSSLRIRNNNFDVFHPTYYDPYFLDDLKKPFVLTVHDMIHEVMEDQFTDNNQVIPQKKLLIEKATAVIAISEYTKSDIIKFYPEAESKIRVIHHGFEYVPSGVGRLSLPGRYILFVGERYFYKNFVGMAKAIAPLLNADPTRQLICTAGGNFTDEELVLFDQLKIKQQCRQINASDAELHQLYRQALVFVFPSFSEGFGFPLLEAFTAGCPVAASDNSCFPEIGGDAAAYFDPNNDESIRETVSKLLTDEGLRQTLIENGYERLKQFTVQKCVNETLELYRELAK</sequence>
<evidence type="ECO:0000313" key="4">
    <source>
        <dbReference type="EMBL" id="MBE9662347.1"/>
    </source>
</evidence>
<feature type="domain" description="Glycosyltransferase subfamily 4-like N-terminal" evidence="3">
    <location>
        <begin position="65"/>
        <end position="177"/>
    </location>
</feature>
<organism evidence="4 5">
    <name type="scientific">Mucilaginibacter myungsuensis</name>
    <dbReference type="NCBI Taxonomy" id="649104"/>
    <lineage>
        <taxon>Bacteria</taxon>
        <taxon>Pseudomonadati</taxon>
        <taxon>Bacteroidota</taxon>
        <taxon>Sphingobacteriia</taxon>
        <taxon>Sphingobacteriales</taxon>
        <taxon>Sphingobacteriaceae</taxon>
        <taxon>Mucilaginibacter</taxon>
    </lineage>
</organism>
<reference evidence="4" key="1">
    <citation type="submission" date="2020-10" db="EMBL/GenBank/DDBJ databases">
        <title>Mucilaginibacter mali sp. nov., isolated from rhizosphere soil of apple orchard.</title>
        <authorList>
            <person name="Lee J.-S."/>
            <person name="Kim H.S."/>
            <person name="Kim J.-S."/>
        </authorList>
    </citation>
    <scope>NUCLEOTIDE SEQUENCE</scope>
    <source>
        <strain evidence="4">KCTC 22746</strain>
    </source>
</reference>